<proteinExistence type="predicted"/>
<dbReference type="PANTHER" id="PTHR43711:SF26">
    <property type="entry name" value="SENSOR HISTIDINE KINASE RCSC"/>
    <property type="match status" value="1"/>
</dbReference>
<keyword evidence="10" id="KW-1185">Reference proteome</keyword>
<dbReference type="InterPro" id="IPR003594">
    <property type="entry name" value="HATPase_dom"/>
</dbReference>
<dbReference type="Gene3D" id="3.30.565.10">
    <property type="entry name" value="Histidine kinase-like ATPase, C-terminal domain"/>
    <property type="match status" value="1"/>
</dbReference>
<evidence type="ECO:0000313" key="9">
    <source>
        <dbReference type="EMBL" id="SEA92174.1"/>
    </source>
</evidence>
<evidence type="ECO:0000313" key="10">
    <source>
        <dbReference type="Proteomes" id="UP000183253"/>
    </source>
</evidence>
<evidence type="ECO:0000256" key="1">
    <source>
        <dbReference type="ARBA" id="ARBA00000085"/>
    </source>
</evidence>
<keyword evidence="6" id="KW-1133">Transmembrane helix</keyword>
<organism evidence="9 10">
    <name type="scientific">Alistipes timonensis JC136</name>
    <dbReference type="NCBI Taxonomy" id="1033731"/>
    <lineage>
        <taxon>Bacteria</taxon>
        <taxon>Pseudomonadati</taxon>
        <taxon>Bacteroidota</taxon>
        <taxon>Bacteroidia</taxon>
        <taxon>Bacteroidales</taxon>
        <taxon>Rikenellaceae</taxon>
        <taxon>Alistipes</taxon>
    </lineage>
</organism>
<accession>A0A1H4F4C2</accession>
<protein>
    <recommendedName>
        <fullName evidence="2">histidine kinase</fullName>
        <ecNumber evidence="2">2.7.13.3</ecNumber>
    </recommendedName>
</protein>
<keyword evidence="5" id="KW-0902">Two-component regulatory system</keyword>
<dbReference type="PANTHER" id="PTHR43711">
    <property type="entry name" value="TWO-COMPONENT HISTIDINE KINASE"/>
    <property type="match status" value="1"/>
</dbReference>
<dbReference type="GO" id="GO:0000160">
    <property type="term" value="P:phosphorelay signal transduction system"/>
    <property type="evidence" value="ECO:0007669"/>
    <property type="project" value="UniProtKB-KW"/>
</dbReference>
<sequence length="694" mass="79629">MYFSRHIFFVICVLMCSAPGARAQHQLSDSLQQALAHTADPEDRVQLLLNLKDINEDSNLNLAYSIQLFREAAATGDTYAMAVAAVPVVAQYAPYPEKEDSLRYYISKLREMTPGTPEEGMDALAEMSDGFYRLRSEYNREEALRLAHAIRRWCDDDAAHPDNVFHQVKRLMLKGHAGATIDYYEKGIRHAFIPQTRFWEEAFELIRQMPDQIVRHNFANLVYYVLSGAYNQARRYDKQEKLTSDYVDMLDAYYAAEERLGRRPYLYRDNSYVNPFRQLIRCTLNIKRDDLAEMHFKQFRRRMMNADGENLLRNKTYLYELGYLWKGIRGDYAQSILYCDSLITMIGQGKGYFRMNPSKIYQVHRDRSLMLARAGRYEESYAAYERTREIQDSIFNAGQLERSETIRLRHDMDRLKLAETRAVIRNRTAALISFIAFGILLLGTGVYLAVALRRNRRLQADIARHALKAQESERMKSIFVNTICCRIGPPLKAIDRTAHTVMTTEAPVADRRPLLEEIRENTDLLLSTLDNMLEAASLDSLTERLRVEPVDIDRLCRAELIAVRRLRQGQDIEYTIETPGEACIVPTHPKYFALVVRALLDNARKFTSKGRISLSYETDAAANELRVRITDTGCGVPPGRREELFGPLADPSSESRGLSLALCRMIAEHLAGSIRLDAGYTKGARFIFTVPLKP</sequence>
<comment type="catalytic activity">
    <reaction evidence="1">
        <text>ATP + protein L-histidine = ADP + protein N-phospho-L-histidine.</text>
        <dbReference type="EC" id="2.7.13.3"/>
    </reaction>
</comment>
<evidence type="ECO:0000256" key="5">
    <source>
        <dbReference type="ARBA" id="ARBA00023012"/>
    </source>
</evidence>
<reference evidence="9 10" key="1">
    <citation type="submission" date="2016-10" db="EMBL/GenBank/DDBJ databases">
        <authorList>
            <person name="de Groot N.N."/>
        </authorList>
    </citation>
    <scope>NUCLEOTIDE SEQUENCE [LARGE SCALE GENOMIC DNA]</scope>
    <source>
        <strain evidence="9 10">DSM 25383</strain>
    </source>
</reference>
<name>A0A1H4F4C2_9BACT</name>
<feature type="domain" description="Histidine kinase" evidence="8">
    <location>
        <begin position="482"/>
        <end position="694"/>
    </location>
</feature>
<dbReference type="InterPro" id="IPR004358">
    <property type="entry name" value="Sig_transdc_His_kin-like_C"/>
</dbReference>
<evidence type="ECO:0000256" key="4">
    <source>
        <dbReference type="ARBA" id="ARBA00022777"/>
    </source>
</evidence>
<dbReference type="InterPro" id="IPR036890">
    <property type="entry name" value="HATPase_C_sf"/>
</dbReference>
<evidence type="ECO:0000256" key="6">
    <source>
        <dbReference type="SAM" id="Phobius"/>
    </source>
</evidence>
<keyword evidence="6" id="KW-0472">Membrane</keyword>
<feature type="signal peptide" evidence="7">
    <location>
        <begin position="1"/>
        <end position="23"/>
    </location>
</feature>
<feature type="transmembrane region" description="Helical" evidence="6">
    <location>
        <begin position="429"/>
        <end position="450"/>
    </location>
</feature>
<evidence type="ECO:0000256" key="7">
    <source>
        <dbReference type="SAM" id="SignalP"/>
    </source>
</evidence>
<keyword evidence="4 9" id="KW-0418">Kinase</keyword>
<keyword evidence="6" id="KW-0812">Transmembrane</keyword>
<dbReference type="Proteomes" id="UP000183253">
    <property type="component" value="Unassembled WGS sequence"/>
</dbReference>
<dbReference type="STRING" id="1033731.SAMN05444145_10953"/>
<dbReference type="SUPFAM" id="SSF55874">
    <property type="entry name" value="ATPase domain of HSP90 chaperone/DNA topoisomerase II/histidine kinase"/>
    <property type="match status" value="1"/>
</dbReference>
<dbReference type="EMBL" id="FNRI01000009">
    <property type="protein sequence ID" value="SEA92174.1"/>
    <property type="molecule type" value="Genomic_DNA"/>
</dbReference>
<dbReference type="SMART" id="SM00387">
    <property type="entry name" value="HATPase_c"/>
    <property type="match status" value="1"/>
</dbReference>
<dbReference type="InterPro" id="IPR050736">
    <property type="entry name" value="Sensor_HK_Regulatory"/>
</dbReference>
<keyword evidence="3" id="KW-0808">Transferase</keyword>
<dbReference type="Pfam" id="PF02518">
    <property type="entry name" value="HATPase_c"/>
    <property type="match status" value="1"/>
</dbReference>
<dbReference type="EC" id="2.7.13.3" evidence="2"/>
<evidence type="ECO:0000259" key="8">
    <source>
        <dbReference type="PROSITE" id="PS50109"/>
    </source>
</evidence>
<dbReference type="PROSITE" id="PS50109">
    <property type="entry name" value="HIS_KIN"/>
    <property type="match status" value="1"/>
</dbReference>
<dbReference type="GO" id="GO:0004673">
    <property type="term" value="F:protein histidine kinase activity"/>
    <property type="evidence" value="ECO:0007669"/>
    <property type="project" value="UniProtKB-EC"/>
</dbReference>
<evidence type="ECO:0000256" key="2">
    <source>
        <dbReference type="ARBA" id="ARBA00012438"/>
    </source>
</evidence>
<dbReference type="PRINTS" id="PR00344">
    <property type="entry name" value="BCTRLSENSOR"/>
</dbReference>
<keyword evidence="7" id="KW-0732">Signal</keyword>
<dbReference type="AlphaFoldDB" id="A0A1H4F4C2"/>
<dbReference type="InterPro" id="IPR005467">
    <property type="entry name" value="His_kinase_dom"/>
</dbReference>
<feature type="chain" id="PRO_5010318210" description="histidine kinase" evidence="7">
    <location>
        <begin position="24"/>
        <end position="694"/>
    </location>
</feature>
<gene>
    <name evidence="9" type="ORF">SAMN05444145_10953</name>
</gene>
<evidence type="ECO:0000256" key="3">
    <source>
        <dbReference type="ARBA" id="ARBA00022679"/>
    </source>
</evidence>